<dbReference type="CDD" id="cd07432">
    <property type="entry name" value="PHP_HisPPase"/>
    <property type="match status" value="1"/>
</dbReference>
<dbReference type="InterPro" id="IPR016195">
    <property type="entry name" value="Pol/histidinol_Pase-like"/>
</dbReference>
<feature type="domain" description="Polymerase/histidinol phosphatase N-terminal" evidence="1">
    <location>
        <begin position="3"/>
        <end position="70"/>
    </location>
</feature>
<reference evidence="2" key="1">
    <citation type="submission" date="2020-07" db="EMBL/GenBank/DDBJ databases">
        <title>Methanobacterium. sp. MethCan genome.</title>
        <authorList>
            <person name="Postec A."/>
            <person name="Quemeneur M."/>
        </authorList>
    </citation>
    <scope>NUCLEOTIDE SEQUENCE</scope>
    <source>
        <strain evidence="2">MethCAN</strain>
    </source>
</reference>
<dbReference type="Pfam" id="PF13263">
    <property type="entry name" value="PHP_C"/>
    <property type="match status" value="1"/>
</dbReference>
<dbReference type="EMBL" id="CP058560">
    <property type="protein sequence ID" value="QUH23465.1"/>
    <property type="molecule type" value="Genomic_DNA"/>
</dbReference>
<dbReference type="Gene3D" id="3.20.20.140">
    <property type="entry name" value="Metal-dependent hydrolases"/>
    <property type="match status" value="1"/>
</dbReference>
<dbReference type="GO" id="GO:0004534">
    <property type="term" value="F:5'-3' RNA exonuclease activity"/>
    <property type="evidence" value="ECO:0007669"/>
    <property type="project" value="TreeGrafter"/>
</dbReference>
<dbReference type="InterPro" id="IPR052018">
    <property type="entry name" value="PHP_domain"/>
</dbReference>
<dbReference type="AlphaFoldDB" id="A0A8T8K7F0"/>
<dbReference type="OrthoDB" id="50465at2157"/>
<dbReference type="PANTHER" id="PTHR42924">
    <property type="entry name" value="EXONUCLEASE"/>
    <property type="match status" value="1"/>
</dbReference>
<evidence type="ECO:0000313" key="2">
    <source>
        <dbReference type="EMBL" id="QUH23465.1"/>
    </source>
</evidence>
<gene>
    <name evidence="2" type="ORF">HYG87_06675</name>
</gene>
<dbReference type="GeneID" id="64820434"/>
<dbReference type="SUPFAM" id="SSF89550">
    <property type="entry name" value="PHP domain-like"/>
    <property type="match status" value="1"/>
</dbReference>
<dbReference type="Pfam" id="PF02811">
    <property type="entry name" value="PHP"/>
    <property type="match status" value="1"/>
</dbReference>
<keyword evidence="3" id="KW-1185">Reference proteome</keyword>
<dbReference type="NCBIfam" id="NF038032">
    <property type="entry name" value="CehA_McbA_metalo"/>
    <property type="match status" value="1"/>
</dbReference>
<dbReference type="RefSeq" id="WP_211532422.1">
    <property type="nucleotide sequence ID" value="NZ_CP058560.1"/>
</dbReference>
<dbReference type="Proteomes" id="UP000681041">
    <property type="component" value="Chromosome"/>
</dbReference>
<organism evidence="2 3">
    <name type="scientific">Methanobacterium alkalithermotolerans</name>
    <dbReference type="NCBI Taxonomy" id="2731220"/>
    <lineage>
        <taxon>Archaea</taxon>
        <taxon>Methanobacteriati</taxon>
        <taxon>Methanobacteriota</taxon>
        <taxon>Methanomada group</taxon>
        <taxon>Methanobacteria</taxon>
        <taxon>Methanobacteriales</taxon>
        <taxon>Methanobacteriaceae</taxon>
        <taxon>Methanobacterium</taxon>
    </lineage>
</organism>
<protein>
    <submittedName>
        <fullName evidence="2">PHP domain-containing protein</fullName>
    </submittedName>
</protein>
<evidence type="ECO:0000259" key="1">
    <source>
        <dbReference type="SMART" id="SM00481"/>
    </source>
</evidence>
<dbReference type="SMART" id="SM00481">
    <property type="entry name" value="POLIIIAc"/>
    <property type="match status" value="1"/>
</dbReference>
<dbReference type="GO" id="GO:0035312">
    <property type="term" value="F:5'-3' DNA exonuclease activity"/>
    <property type="evidence" value="ECO:0007669"/>
    <property type="project" value="TreeGrafter"/>
</dbReference>
<dbReference type="InterPro" id="IPR003141">
    <property type="entry name" value="Pol/His_phosphatase_N"/>
</dbReference>
<sequence>MIIDPHIHSVYSGDATGTPREIIKKARKIGLDAIAIADHNSLKGSHMALKEVKEFKNLIIIPSMEVTTSRGHIVALGVNQEIKKGLTPEETMEKIQEAGGVSIVPHPFVRYRDGLLARTNTLKMDAIETLNSRYIFGYSNWRAKKLAQEKNIPEIGSSDAHFVGAIGSCVTKVQADFSIDSILEAIRKGKTTPQGGRTPLPLIIKEVINKKIKRVQEYQV</sequence>
<dbReference type="KEGG" id="meme:HYG87_06675"/>
<evidence type="ECO:0000313" key="3">
    <source>
        <dbReference type="Proteomes" id="UP000681041"/>
    </source>
</evidence>
<dbReference type="InterPro" id="IPR004013">
    <property type="entry name" value="PHP_dom"/>
</dbReference>
<dbReference type="PANTHER" id="PTHR42924:SF3">
    <property type="entry name" value="POLYMERASE_HISTIDINOL PHOSPHATASE N-TERMINAL DOMAIN-CONTAINING PROTEIN"/>
    <property type="match status" value="1"/>
</dbReference>
<name>A0A8T8K7F0_9EURY</name>
<accession>A0A8T8K7F0</accession>
<proteinExistence type="predicted"/>